<gene>
    <name evidence="4" type="ORF">Q7C36_012577</name>
</gene>
<evidence type="ECO:0000313" key="5">
    <source>
        <dbReference type="Proteomes" id="UP001187315"/>
    </source>
</evidence>
<dbReference type="EMBL" id="JAVHJS010000012">
    <property type="protein sequence ID" value="KAK2840998.1"/>
    <property type="molecule type" value="Genomic_DNA"/>
</dbReference>
<proteinExistence type="predicted"/>
<protein>
    <recommendedName>
        <fullName evidence="3">Chemokine interleukin-8-like domain-containing protein</fullName>
    </recommendedName>
</protein>
<dbReference type="SUPFAM" id="SSF54117">
    <property type="entry name" value="Interleukin 8-like chemokines"/>
    <property type="match status" value="1"/>
</dbReference>
<dbReference type="Proteomes" id="UP001187315">
    <property type="component" value="Unassembled WGS sequence"/>
</dbReference>
<dbReference type="InterPro" id="IPR001811">
    <property type="entry name" value="Chemokine_IL8-like_dom"/>
</dbReference>
<dbReference type="InterPro" id="IPR036048">
    <property type="entry name" value="Interleukin_8-like_sf"/>
</dbReference>
<organism evidence="4 5">
    <name type="scientific">Tachysurus vachellii</name>
    <name type="common">Darkbarbel catfish</name>
    <name type="synonym">Pelteobagrus vachellii</name>
    <dbReference type="NCBI Taxonomy" id="175792"/>
    <lineage>
        <taxon>Eukaryota</taxon>
        <taxon>Metazoa</taxon>
        <taxon>Chordata</taxon>
        <taxon>Craniata</taxon>
        <taxon>Vertebrata</taxon>
        <taxon>Euteleostomi</taxon>
        <taxon>Actinopterygii</taxon>
        <taxon>Neopterygii</taxon>
        <taxon>Teleostei</taxon>
        <taxon>Ostariophysi</taxon>
        <taxon>Siluriformes</taxon>
        <taxon>Bagridae</taxon>
        <taxon>Tachysurus</taxon>
    </lineage>
</organism>
<dbReference type="GO" id="GO:0006955">
    <property type="term" value="P:immune response"/>
    <property type="evidence" value="ECO:0007669"/>
    <property type="project" value="InterPro"/>
</dbReference>
<feature type="signal peptide" evidence="2">
    <location>
        <begin position="1"/>
        <end position="25"/>
    </location>
</feature>
<dbReference type="AlphaFoldDB" id="A0AA88MMZ0"/>
<feature type="chain" id="PRO_5041690983" description="Chemokine interleukin-8-like domain-containing protein" evidence="2">
    <location>
        <begin position="26"/>
        <end position="96"/>
    </location>
</feature>
<keyword evidence="2" id="KW-0732">Signal</keyword>
<keyword evidence="1" id="KW-0202">Cytokine</keyword>
<comment type="caution">
    <text evidence="4">The sequence shown here is derived from an EMBL/GenBank/DDBJ whole genome shotgun (WGS) entry which is preliminary data.</text>
</comment>
<sequence>MDRQAVAVLLLLLCVIIITTTTTEGFTPNCCIETAPKINRKIIRKADKYEIQSEGGLCEMKALILYVGTKKYCFDPKMEKKVEYVMKKYRHGNRHK</sequence>
<evidence type="ECO:0000259" key="3">
    <source>
        <dbReference type="Pfam" id="PF00048"/>
    </source>
</evidence>
<evidence type="ECO:0000256" key="1">
    <source>
        <dbReference type="ARBA" id="ARBA00022514"/>
    </source>
</evidence>
<keyword evidence="5" id="KW-1185">Reference proteome</keyword>
<feature type="domain" description="Chemokine interleukin-8-like" evidence="3">
    <location>
        <begin position="29"/>
        <end position="88"/>
    </location>
</feature>
<dbReference type="GO" id="GO:0005615">
    <property type="term" value="C:extracellular space"/>
    <property type="evidence" value="ECO:0007669"/>
    <property type="project" value="UniProtKB-KW"/>
</dbReference>
<reference evidence="4" key="1">
    <citation type="submission" date="2023-08" db="EMBL/GenBank/DDBJ databases">
        <title>Pelteobagrus vachellii genome.</title>
        <authorList>
            <person name="Liu H."/>
        </authorList>
    </citation>
    <scope>NUCLEOTIDE SEQUENCE</scope>
    <source>
        <strain evidence="4">PRFRI_2022a</strain>
        <tissue evidence="4">Muscle</tissue>
    </source>
</reference>
<name>A0AA88MMZ0_TACVA</name>
<evidence type="ECO:0000256" key="2">
    <source>
        <dbReference type="SAM" id="SignalP"/>
    </source>
</evidence>
<dbReference type="GO" id="GO:0008009">
    <property type="term" value="F:chemokine activity"/>
    <property type="evidence" value="ECO:0007669"/>
    <property type="project" value="InterPro"/>
</dbReference>
<accession>A0AA88MMZ0</accession>
<dbReference type="Pfam" id="PF00048">
    <property type="entry name" value="IL8"/>
    <property type="match status" value="1"/>
</dbReference>
<evidence type="ECO:0000313" key="4">
    <source>
        <dbReference type="EMBL" id="KAK2840998.1"/>
    </source>
</evidence>
<dbReference type="Gene3D" id="2.40.50.40">
    <property type="match status" value="1"/>
</dbReference>